<dbReference type="EMBL" id="JACHDR010000001">
    <property type="protein sequence ID" value="MBB5513424.1"/>
    <property type="molecule type" value="Genomic_DNA"/>
</dbReference>
<dbReference type="AlphaFoldDB" id="A0A7W8X220"/>
<accession>A0A7W8X220</accession>
<comment type="caution">
    <text evidence="1">The sequence shown here is derived from an EMBL/GenBank/DDBJ whole genome shotgun (WGS) entry which is preliminary data.</text>
</comment>
<dbReference type="Proteomes" id="UP000580797">
    <property type="component" value="Unassembled WGS sequence"/>
</dbReference>
<name>A0A7W8X220_9MICC</name>
<proteinExistence type="predicted"/>
<evidence type="ECO:0000313" key="2">
    <source>
        <dbReference type="Proteomes" id="UP000580797"/>
    </source>
</evidence>
<evidence type="ECO:0000313" key="1">
    <source>
        <dbReference type="EMBL" id="MBB5513424.1"/>
    </source>
</evidence>
<protein>
    <submittedName>
        <fullName evidence="1">Uncharacterized protein</fullName>
    </submittedName>
</protein>
<organism evidence="1 2">
    <name type="scientific">Neomicrococcus aestuarii</name>
    <dbReference type="NCBI Taxonomy" id="556325"/>
    <lineage>
        <taxon>Bacteria</taxon>
        <taxon>Bacillati</taxon>
        <taxon>Actinomycetota</taxon>
        <taxon>Actinomycetes</taxon>
        <taxon>Micrococcales</taxon>
        <taxon>Micrococcaceae</taxon>
        <taxon>Neomicrococcus</taxon>
    </lineage>
</organism>
<gene>
    <name evidence="1" type="ORF">HD598_002111</name>
</gene>
<sequence length="56" mass="5898">MSPMEVLSTTPNEESATSLEVTLSKLTATDVAAISLATGVCPSELFNSISQHFARI</sequence>
<reference evidence="1 2" key="1">
    <citation type="submission" date="2020-08" db="EMBL/GenBank/DDBJ databases">
        <title>Sequencing the genomes of 1000 actinobacteria strains.</title>
        <authorList>
            <person name="Klenk H.-P."/>
        </authorList>
    </citation>
    <scope>NUCLEOTIDE SEQUENCE [LARGE SCALE GENOMIC DNA]</scope>
    <source>
        <strain evidence="1 2">DSM 105783</strain>
    </source>
</reference>